<dbReference type="EMBL" id="BARV01030752">
    <property type="protein sequence ID" value="GAI44704.1"/>
    <property type="molecule type" value="Genomic_DNA"/>
</dbReference>
<gene>
    <name evidence="1" type="ORF">S06H3_48793</name>
</gene>
<organism evidence="1">
    <name type="scientific">marine sediment metagenome</name>
    <dbReference type="NCBI Taxonomy" id="412755"/>
    <lineage>
        <taxon>unclassified sequences</taxon>
        <taxon>metagenomes</taxon>
        <taxon>ecological metagenomes</taxon>
    </lineage>
</organism>
<accession>X1QN61</accession>
<protein>
    <submittedName>
        <fullName evidence="1">Uncharacterized protein</fullName>
    </submittedName>
</protein>
<reference evidence="1" key="1">
    <citation type="journal article" date="2014" name="Front. Microbiol.">
        <title>High frequency of phylogenetically diverse reductive dehalogenase-homologous genes in deep subseafloor sedimentary metagenomes.</title>
        <authorList>
            <person name="Kawai M."/>
            <person name="Futagami T."/>
            <person name="Toyoda A."/>
            <person name="Takaki Y."/>
            <person name="Nishi S."/>
            <person name="Hori S."/>
            <person name="Arai W."/>
            <person name="Tsubouchi T."/>
            <person name="Morono Y."/>
            <person name="Uchiyama I."/>
            <person name="Ito T."/>
            <person name="Fujiyama A."/>
            <person name="Inagaki F."/>
            <person name="Takami H."/>
        </authorList>
    </citation>
    <scope>NUCLEOTIDE SEQUENCE</scope>
    <source>
        <strain evidence="1">Expedition CK06-06</strain>
    </source>
</reference>
<proteinExistence type="predicted"/>
<dbReference type="AlphaFoldDB" id="X1QN61"/>
<sequence>PINAEMNFIKIKKKKIKKMSEKKEIKYRFCGKTFNEADLIITIEKDTDTFLG</sequence>
<evidence type="ECO:0000313" key="1">
    <source>
        <dbReference type="EMBL" id="GAI44704.1"/>
    </source>
</evidence>
<comment type="caution">
    <text evidence="1">The sequence shown here is derived from an EMBL/GenBank/DDBJ whole genome shotgun (WGS) entry which is preliminary data.</text>
</comment>
<feature type="non-terminal residue" evidence="1">
    <location>
        <position position="1"/>
    </location>
</feature>
<name>X1QN61_9ZZZZ</name>